<evidence type="ECO:0000313" key="2">
    <source>
        <dbReference type="Proteomes" id="UP000317171"/>
    </source>
</evidence>
<keyword evidence="2" id="KW-1185">Reference proteome</keyword>
<gene>
    <name evidence="1" type="ORF">Pan241w_50790</name>
</gene>
<protein>
    <submittedName>
        <fullName evidence="1">Uncharacterized protein</fullName>
    </submittedName>
</protein>
<dbReference type="Proteomes" id="UP000317171">
    <property type="component" value="Chromosome"/>
</dbReference>
<evidence type="ECO:0000313" key="1">
    <source>
        <dbReference type="EMBL" id="QDT44962.1"/>
    </source>
</evidence>
<proteinExistence type="predicted"/>
<organism evidence="1 2">
    <name type="scientific">Gimesia alba</name>
    <dbReference type="NCBI Taxonomy" id="2527973"/>
    <lineage>
        <taxon>Bacteria</taxon>
        <taxon>Pseudomonadati</taxon>
        <taxon>Planctomycetota</taxon>
        <taxon>Planctomycetia</taxon>
        <taxon>Planctomycetales</taxon>
        <taxon>Planctomycetaceae</taxon>
        <taxon>Gimesia</taxon>
    </lineage>
</organism>
<reference evidence="1 2" key="1">
    <citation type="submission" date="2019-02" db="EMBL/GenBank/DDBJ databases">
        <title>Deep-cultivation of Planctomycetes and their phenomic and genomic characterization uncovers novel biology.</title>
        <authorList>
            <person name="Wiegand S."/>
            <person name="Jogler M."/>
            <person name="Boedeker C."/>
            <person name="Pinto D."/>
            <person name="Vollmers J."/>
            <person name="Rivas-Marin E."/>
            <person name="Kohn T."/>
            <person name="Peeters S.H."/>
            <person name="Heuer A."/>
            <person name="Rast P."/>
            <person name="Oberbeckmann S."/>
            <person name="Bunk B."/>
            <person name="Jeske O."/>
            <person name="Meyerdierks A."/>
            <person name="Storesund J.E."/>
            <person name="Kallscheuer N."/>
            <person name="Luecker S."/>
            <person name="Lage O.M."/>
            <person name="Pohl T."/>
            <person name="Merkel B.J."/>
            <person name="Hornburger P."/>
            <person name="Mueller R.-W."/>
            <person name="Bruemmer F."/>
            <person name="Labrenz M."/>
            <person name="Spormann A.M."/>
            <person name="Op den Camp H."/>
            <person name="Overmann J."/>
            <person name="Amann R."/>
            <person name="Jetten M.S.M."/>
            <person name="Mascher T."/>
            <person name="Medema M.H."/>
            <person name="Devos D.P."/>
            <person name="Kaster A.-K."/>
            <person name="Ovreas L."/>
            <person name="Rohde M."/>
            <person name="Galperin M.Y."/>
            <person name="Jogler C."/>
        </authorList>
    </citation>
    <scope>NUCLEOTIDE SEQUENCE [LARGE SCALE GENOMIC DNA]</scope>
    <source>
        <strain evidence="1 2">Pan241w</strain>
    </source>
</reference>
<dbReference type="AlphaFoldDB" id="A0A517RMD4"/>
<dbReference type="EMBL" id="CP036269">
    <property type="protein sequence ID" value="QDT44962.1"/>
    <property type="molecule type" value="Genomic_DNA"/>
</dbReference>
<name>A0A517RMD4_9PLAN</name>
<sequence length="48" mass="5511">MAAYLADIGLNNTEHHSLVSTTFFAFQNHIFENEKCRRGIKNISELQT</sequence>
<dbReference type="KEGG" id="gaz:Pan241w_50790"/>
<accession>A0A517RMD4</accession>